<sequence length="280" mass="30282">MINTDKKVWFITGASRGLGKEIVVAALEAGDSVVAGVRNITKANDLPKNDQLIVVQLDVTQQAQAQKAVETAMNHFGRIDVVINNAGYGLLGAVEETSAEQVRDIFATNVEGPLNVIRAALPILRQQSSGHIINISSLGGFAASAGNGVYGASKFAIEGISEALEKEVKHCGIKVTLIEPGMFRTEFLSGKSIQIAAKQFTEYDRVINRNRAKEAHGSQLGDPKKAAAVIREVVSLASPPLRLPLGEDAVKRVRDKLNYVEQELELYRSMSLSTNFEQNL</sequence>
<dbReference type="InterPro" id="IPR002347">
    <property type="entry name" value="SDR_fam"/>
</dbReference>
<dbReference type="PRINTS" id="PR00080">
    <property type="entry name" value="SDRFAMILY"/>
</dbReference>
<proteinExistence type="inferred from homology"/>
<dbReference type="RefSeq" id="WP_067019236.1">
    <property type="nucleotide sequence ID" value="NZ_FLOB01000012.1"/>
</dbReference>
<dbReference type="PANTHER" id="PTHR43976">
    <property type="entry name" value="SHORT CHAIN DEHYDROGENASE"/>
    <property type="match status" value="1"/>
</dbReference>
<gene>
    <name evidence="4" type="ORF">MSP8886_03684</name>
</gene>
<organism evidence="4 5">
    <name type="scientific">Marinomonas spartinae</name>
    <dbReference type="NCBI Taxonomy" id="1792290"/>
    <lineage>
        <taxon>Bacteria</taxon>
        <taxon>Pseudomonadati</taxon>
        <taxon>Pseudomonadota</taxon>
        <taxon>Gammaproteobacteria</taxon>
        <taxon>Oceanospirillales</taxon>
        <taxon>Oceanospirillaceae</taxon>
        <taxon>Marinomonas</taxon>
    </lineage>
</organism>
<evidence type="ECO:0000256" key="2">
    <source>
        <dbReference type="ARBA" id="ARBA00023002"/>
    </source>
</evidence>
<protein>
    <submittedName>
        <fullName evidence="4">Putative oxidoreductase</fullName>
        <ecNumber evidence="4">1.-.-.-</ecNumber>
    </submittedName>
</protein>
<keyword evidence="5" id="KW-1185">Reference proteome</keyword>
<name>A0A1A8TSV7_9GAMM</name>
<evidence type="ECO:0000313" key="5">
    <source>
        <dbReference type="Proteomes" id="UP000092544"/>
    </source>
</evidence>
<reference evidence="4 5" key="1">
    <citation type="submission" date="2016-06" db="EMBL/GenBank/DDBJ databases">
        <authorList>
            <person name="Kjaerup R.B."/>
            <person name="Dalgaard T.S."/>
            <person name="Juul-Madsen H.R."/>
        </authorList>
    </citation>
    <scope>NUCLEOTIDE SEQUENCE [LARGE SCALE GENOMIC DNA]</scope>
    <source>
        <strain evidence="4 5">CECT 8886</strain>
    </source>
</reference>
<dbReference type="AlphaFoldDB" id="A0A1A8TSV7"/>
<dbReference type="Proteomes" id="UP000092544">
    <property type="component" value="Unassembled WGS sequence"/>
</dbReference>
<evidence type="ECO:0000313" key="4">
    <source>
        <dbReference type="EMBL" id="SBS36400.1"/>
    </source>
</evidence>
<dbReference type="NCBIfam" id="NF006114">
    <property type="entry name" value="PRK08263.1"/>
    <property type="match status" value="1"/>
</dbReference>
<evidence type="ECO:0000256" key="3">
    <source>
        <dbReference type="RuleBase" id="RU000363"/>
    </source>
</evidence>
<dbReference type="PRINTS" id="PR00081">
    <property type="entry name" value="GDHRDH"/>
</dbReference>
<dbReference type="CDD" id="cd05374">
    <property type="entry name" value="17beta-HSD-like_SDR_c"/>
    <property type="match status" value="1"/>
</dbReference>
<dbReference type="Pfam" id="PF00106">
    <property type="entry name" value="adh_short"/>
    <property type="match status" value="1"/>
</dbReference>
<dbReference type="NCBIfam" id="NF004824">
    <property type="entry name" value="PRK06180.1"/>
    <property type="match status" value="1"/>
</dbReference>
<dbReference type="PANTHER" id="PTHR43976:SF16">
    <property type="entry name" value="SHORT-CHAIN DEHYDROGENASE_REDUCTASE FAMILY PROTEIN"/>
    <property type="match status" value="1"/>
</dbReference>
<dbReference type="Gene3D" id="3.40.50.720">
    <property type="entry name" value="NAD(P)-binding Rossmann-like Domain"/>
    <property type="match status" value="1"/>
</dbReference>
<dbReference type="EMBL" id="FLOB01000012">
    <property type="protein sequence ID" value="SBS36400.1"/>
    <property type="molecule type" value="Genomic_DNA"/>
</dbReference>
<dbReference type="STRING" id="1792290.MSP8886_03684"/>
<dbReference type="EC" id="1.-.-.-" evidence="4"/>
<dbReference type="GO" id="GO:0016491">
    <property type="term" value="F:oxidoreductase activity"/>
    <property type="evidence" value="ECO:0007669"/>
    <property type="project" value="UniProtKB-KW"/>
</dbReference>
<accession>A0A1A8TSV7</accession>
<dbReference type="SUPFAM" id="SSF51735">
    <property type="entry name" value="NAD(P)-binding Rossmann-fold domains"/>
    <property type="match status" value="1"/>
</dbReference>
<keyword evidence="2 4" id="KW-0560">Oxidoreductase</keyword>
<comment type="similarity">
    <text evidence="1 3">Belongs to the short-chain dehydrogenases/reductases (SDR) family.</text>
</comment>
<dbReference type="InterPro" id="IPR036291">
    <property type="entry name" value="NAD(P)-bd_dom_sf"/>
</dbReference>
<dbReference type="OrthoDB" id="9775296at2"/>
<evidence type="ECO:0000256" key="1">
    <source>
        <dbReference type="ARBA" id="ARBA00006484"/>
    </source>
</evidence>
<dbReference type="InterPro" id="IPR051911">
    <property type="entry name" value="SDR_oxidoreductase"/>
</dbReference>